<proteinExistence type="predicted"/>
<dbReference type="CDD" id="cd00067">
    <property type="entry name" value="GAL4"/>
    <property type="match status" value="1"/>
</dbReference>
<dbReference type="PANTHER" id="PTHR31069:SF32">
    <property type="entry name" value="ARGININE METABOLISM REGULATION PROTEIN II"/>
    <property type="match status" value="1"/>
</dbReference>
<keyword evidence="3" id="KW-0804">Transcription</keyword>
<keyword evidence="4" id="KW-0539">Nucleus</keyword>
<feature type="region of interest" description="Disordered" evidence="5">
    <location>
        <begin position="1"/>
        <end position="32"/>
    </location>
</feature>
<feature type="region of interest" description="Disordered" evidence="5">
    <location>
        <begin position="374"/>
        <end position="394"/>
    </location>
</feature>
<dbReference type="PROSITE" id="PS00463">
    <property type="entry name" value="ZN2_CY6_FUNGAL_1"/>
    <property type="match status" value="1"/>
</dbReference>
<organism evidence="7 8">
    <name type="scientific">Smittium mucronatum</name>
    <dbReference type="NCBI Taxonomy" id="133383"/>
    <lineage>
        <taxon>Eukaryota</taxon>
        <taxon>Fungi</taxon>
        <taxon>Fungi incertae sedis</taxon>
        <taxon>Zoopagomycota</taxon>
        <taxon>Kickxellomycotina</taxon>
        <taxon>Harpellomycetes</taxon>
        <taxon>Harpellales</taxon>
        <taxon>Legeriomycetaceae</taxon>
        <taxon>Smittium</taxon>
    </lineage>
</organism>
<dbReference type="InterPro" id="IPR036864">
    <property type="entry name" value="Zn2-C6_fun-type_DNA-bd_sf"/>
</dbReference>
<dbReference type="STRING" id="133383.A0A1R0H463"/>
<dbReference type="OrthoDB" id="39175at2759"/>
<evidence type="ECO:0000256" key="1">
    <source>
        <dbReference type="ARBA" id="ARBA00023015"/>
    </source>
</evidence>
<dbReference type="EMBL" id="LSSL01000715">
    <property type="protein sequence ID" value="OLY83873.1"/>
    <property type="molecule type" value="Genomic_DNA"/>
</dbReference>
<evidence type="ECO:0000256" key="5">
    <source>
        <dbReference type="SAM" id="MobiDB-lite"/>
    </source>
</evidence>
<dbReference type="PANTHER" id="PTHR31069">
    <property type="entry name" value="OLEATE-ACTIVATED TRANSCRIPTION FACTOR 1-RELATED"/>
    <property type="match status" value="1"/>
</dbReference>
<gene>
    <name evidence="7" type="ORF">AYI68_g1978</name>
</gene>
<evidence type="ECO:0000259" key="6">
    <source>
        <dbReference type="PROSITE" id="PS50048"/>
    </source>
</evidence>
<name>A0A1R0H463_9FUNG</name>
<evidence type="ECO:0000313" key="7">
    <source>
        <dbReference type="EMBL" id="OLY83873.1"/>
    </source>
</evidence>
<keyword evidence="1" id="KW-0805">Transcription regulation</keyword>
<dbReference type="InterPro" id="IPR050675">
    <property type="entry name" value="OAF3"/>
</dbReference>
<sequence length="779" mass="85641">MDQNHPPVISIMPNISREKSKLEYKNGSDNYSSANAEKINAGSNSASLKKPGHRACDSCRRRKTKCDGNKPSCGRCLRDNFKCEYCNGRARGRPPSSKPNSFELSTKKKISYQKKKDQNYTISGQGKRHEMAGSSADLIYYDGLSSTQYGHNSLVARLLSESAKSADPVREIRNSSAPDEGIRGFNNEEYFSGKGKPILSKANKCIIPRRSFSIFSSFPFTEQSSNNYRLISPENNNNNQEIYGSNNIYPGQQKGKIVPTSIYIPGYEHYSPQSQILKPAVFSAPMVLEEYSNSSLFTVPTSMGGNTNSSMFTMQNAAVENSNSGLYSIQNFSGGDGNSANQRIDNGLQDGGSYPYPDLLKKYNGLQEQNLKRGNDYEVNNDNPNKFSRRDNFGTGGGYGYTGEEVMSLGENSPFFNPSGGAKSFKMNDVGIGGFLDTQNEDRRLYDSMSPGNTNKNSSHLGSYNFDSSGIKDTISGTNNGFGSTGYNENGMERIDRAVLQKEDPSSIDLLLAALKNESESNTGNKGENFGSDNIFVTANISNKGQIQSPPKNGTKGYEESLFLKGRLQTENENLFNQSNSSDMKEYYLPAFEITNADGSEINFSNGNDESFRGGDDEQFSSARLFADIDSLVKDQGANVTPNTKTIDSMNMFSQLPEARSPSKYAQYGTGNNNSNFGSKYGSMNRGMLERANLAVPTTLKRNKEYESILDRSNSTRQKLMFGSVSPSESFHGFGSGGNDSPFIGSPRSISSIHSELIHSNSVIERSTNMYRSGYFSCQ</sequence>
<evidence type="ECO:0000313" key="8">
    <source>
        <dbReference type="Proteomes" id="UP000187455"/>
    </source>
</evidence>
<dbReference type="GO" id="GO:0008270">
    <property type="term" value="F:zinc ion binding"/>
    <property type="evidence" value="ECO:0007669"/>
    <property type="project" value="InterPro"/>
</dbReference>
<dbReference type="PROSITE" id="PS50048">
    <property type="entry name" value="ZN2_CY6_FUNGAL_2"/>
    <property type="match status" value="1"/>
</dbReference>
<feature type="compositionally biased region" description="Basic and acidic residues" evidence="5">
    <location>
        <begin position="16"/>
        <end position="26"/>
    </location>
</feature>
<feature type="domain" description="Zn(2)-C6 fungal-type" evidence="6">
    <location>
        <begin position="55"/>
        <end position="85"/>
    </location>
</feature>
<evidence type="ECO:0000256" key="2">
    <source>
        <dbReference type="ARBA" id="ARBA00023125"/>
    </source>
</evidence>
<comment type="caution">
    <text evidence="7">The sequence shown here is derived from an EMBL/GenBank/DDBJ whole genome shotgun (WGS) entry which is preliminary data.</text>
</comment>
<dbReference type="SMART" id="SM00066">
    <property type="entry name" value="GAL4"/>
    <property type="match status" value="1"/>
</dbReference>
<dbReference type="Gene3D" id="4.10.240.10">
    <property type="entry name" value="Zn(2)-C6 fungal-type DNA-binding domain"/>
    <property type="match status" value="1"/>
</dbReference>
<dbReference type="Pfam" id="PF00172">
    <property type="entry name" value="Zn_clus"/>
    <property type="match status" value="1"/>
</dbReference>
<dbReference type="GO" id="GO:0000981">
    <property type="term" value="F:DNA-binding transcription factor activity, RNA polymerase II-specific"/>
    <property type="evidence" value="ECO:0007669"/>
    <property type="project" value="InterPro"/>
</dbReference>
<keyword evidence="2" id="KW-0238">DNA-binding</keyword>
<dbReference type="InterPro" id="IPR001138">
    <property type="entry name" value="Zn2Cys6_DnaBD"/>
</dbReference>
<reference evidence="7 8" key="1">
    <citation type="journal article" date="2016" name="Mol. Biol. Evol.">
        <title>Genome-Wide Survey of Gut Fungi (Harpellales) Reveals the First Horizontally Transferred Ubiquitin Gene from a Mosquito Host.</title>
        <authorList>
            <person name="Wang Y."/>
            <person name="White M.M."/>
            <person name="Kvist S."/>
            <person name="Moncalvo J.M."/>
        </authorList>
    </citation>
    <scope>NUCLEOTIDE SEQUENCE [LARGE SCALE GENOMIC DNA]</scope>
    <source>
        <strain evidence="7 8">ALG-7-W6</strain>
    </source>
</reference>
<accession>A0A1R0H463</accession>
<evidence type="ECO:0000256" key="3">
    <source>
        <dbReference type="ARBA" id="ARBA00023163"/>
    </source>
</evidence>
<dbReference type="GO" id="GO:0003677">
    <property type="term" value="F:DNA binding"/>
    <property type="evidence" value="ECO:0007669"/>
    <property type="project" value="UniProtKB-KW"/>
</dbReference>
<evidence type="ECO:0000256" key="4">
    <source>
        <dbReference type="ARBA" id="ARBA00023242"/>
    </source>
</evidence>
<dbReference type="AlphaFoldDB" id="A0A1R0H463"/>
<dbReference type="SUPFAM" id="SSF57701">
    <property type="entry name" value="Zn2/Cys6 DNA-binding domain"/>
    <property type="match status" value="1"/>
</dbReference>
<protein>
    <submittedName>
        <fullName evidence="7">Peroxisome proliferation transcriptional regulator</fullName>
    </submittedName>
</protein>
<dbReference type="Proteomes" id="UP000187455">
    <property type="component" value="Unassembled WGS sequence"/>
</dbReference>
<keyword evidence="8" id="KW-1185">Reference proteome</keyword>